<feature type="compositionally biased region" description="Basic and acidic residues" evidence="1">
    <location>
        <begin position="175"/>
        <end position="184"/>
    </location>
</feature>
<feature type="region of interest" description="Disordered" evidence="1">
    <location>
        <begin position="539"/>
        <end position="565"/>
    </location>
</feature>
<feature type="compositionally biased region" description="Low complexity" evidence="1">
    <location>
        <begin position="466"/>
        <end position="485"/>
    </location>
</feature>
<feature type="compositionally biased region" description="Polar residues" evidence="1">
    <location>
        <begin position="608"/>
        <end position="617"/>
    </location>
</feature>
<evidence type="ECO:0000313" key="2">
    <source>
        <dbReference type="EMBL" id="KAF3045613.1"/>
    </source>
</evidence>
<sequence>MAGASPAGDQVHPSAASPKAKRKMVQTSGISNAEHKRIKFVEDIEERSEYRGTLEYYRGAKEYVPGRYAVTEGSEYEDTSGSTISFAKFTGQKKMGSKFVNITPKEEVYDGKERSSVVKKTPKVGDKKNFDGLDKPDSPEKAKHKSQMSSRELRLSRRARSTTPPAATKPRRVSARREEQKDIPQEAAYGAPALVVSLKVPKLPNDHVLANGGILSSVSRHVEEGQRSSDDAGSDEAATGGTEPPIIERVVSNIQRELRYLQQTMVLPKYTDMVSKATYGCQEALEPLKPNDHIKPYHAAGAGSPQEEDGSIYFEASDGTGGSTFADMPDLCANDSSNAGEVVPEWNEAPLHNEYPSESDVSPTLDVNTLDDMPKRDKQSMSEALELKKSVNDHGENDGPLANDVKVDQENLNDYSTRPVASPSYTSNGVNTASLRRSGRLSSTAPLHHRSPENILNKAPARPSTSRSWRPAVAPSRRPPASSIPNLLKSEQHGRDAHRSEELNVDACSSILELNGNKIAAEGLQDTGEAVAARQSGFHTAGTDASPHNSHNASQDPTKPPTTVEALCNQPHAQRAAGGMYQGVGELMNGPDKKQGDSQCESDARSGASHSSHFANDNDNKLGVALVGEAGVESDGPITDTDRQRAGQEAPVDPDTTANGSIEPRTTIDDLSADRRVANTIGTSNAELQDAVRSSRRPRNTSGDRGDASIRLAVQIPWNQRTDASQPGGQNESLHLIATGHRELNSANRSLGYSGAIEVSPEQHRRISSLRFNMKVSYVRHDPGTGLANKIAKDKTRSADVASAVPQVIKEHASAARDPKDVAQ</sequence>
<feature type="region of interest" description="Disordered" evidence="1">
    <location>
        <begin position="632"/>
        <end position="709"/>
    </location>
</feature>
<feature type="region of interest" description="Disordered" evidence="1">
    <location>
        <begin position="109"/>
        <end position="185"/>
    </location>
</feature>
<proteinExistence type="predicted"/>
<feature type="region of interest" description="Disordered" evidence="1">
    <location>
        <begin position="582"/>
        <end position="619"/>
    </location>
</feature>
<protein>
    <submittedName>
        <fullName evidence="2">Uncharacterized protein</fullName>
    </submittedName>
</protein>
<dbReference type="Proteomes" id="UP000758155">
    <property type="component" value="Unassembled WGS sequence"/>
</dbReference>
<feature type="region of interest" description="Disordered" evidence="1">
    <location>
        <begin position="300"/>
        <end position="500"/>
    </location>
</feature>
<feature type="compositionally biased region" description="Basic and acidic residues" evidence="1">
    <location>
        <begin position="220"/>
        <end position="230"/>
    </location>
</feature>
<feature type="compositionally biased region" description="Polar residues" evidence="1">
    <location>
        <begin position="423"/>
        <end position="445"/>
    </location>
</feature>
<name>A0A9P5C5S1_9PLEO</name>
<feature type="region of interest" description="Disordered" evidence="1">
    <location>
        <begin position="220"/>
        <end position="245"/>
    </location>
</feature>
<accession>A0A9P5C5S1</accession>
<gene>
    <name evidence="2" type="ORF">E8E12_010623</name>
</gene>
<feature type="region of interest" description="Disordered" evidence="1">
    <location>
        <begin position="1"/>
        <end position="32"/>
    </location>
</feature>
<feature type="compositionally biased region" description="Basic and acidic residues" evidence="1">
    <location>
        <begin position="123"/>
        <end position="141"/>
    </location>
</feature>
<organism evidence="2 3">
    <name type="scientific">Didymella heteroderae</name>
    <dbReference type="NCBI Taxonomy" id="1769908"/>
    <lineage>
        <taxon>Eukaryota</taxon>
        <taxon>Fungi</taxon>
        <taxon>Dikarya</taxon>
        <taxon>Ascomycota</taxon>
        <taxon>Pezizomycotina</taxon>
        <taxon>Dothideomycetes</taxon>
        <taxon>Pleosporomycetidae</taxon>
        <taxon>Pleosporales</taxon>
        <taxon>Pleosporineae</taxon>
        <taxon>Didymellaceae</taxon>
        <taxon>Didymella</taxon>
    </lineage>
</organism>
<reference evidence="2" key="1">
    <citation type="submission" date="2019-04" db="EMBL/GenBank/DDBJ databases">
        <title>Sequencing of skin fungus with MAO and IRED activity.</title>
        <authorList>
            <person name="Marsaioli A.J."/>
            <person name="Bonatto J.M.C."/>
            <person name="Reis Junior O."/>
        </authorList>
    </citation>
    <scope>NUCLEOTIDE SEQUENCE</scope>
    <source>
        <strain evidence="2">28M1</strain>
    </source>
</reference>
<comment type="caution">
    <text evidence="2">The sequence shown here is derived from an EMBL/GenBank/DDBJ whole genome shotgun (WGS) entry which is preliminary data.</text>
</comment>
<dbReference type="AlphaFoldDB" id="A0A9P5C5S1"/>
<keyword evidence="3" id="KW-1185">Reference proteome</keyword>
<dbReference type="OrthoDB" id="3800892at2759"/>
<feature type="compositionally biased region" description="Basic and acidic residues" evidence="1">
    <location>
        <begin position="372"/>
        <end position="397"/>
    </location>
</feature>
<feature type="compositionally biased region" description="Basic and acidic residues" evidence="1">
    <location>
        <begin position="490"/>
        <end position="500"/>
    </location>
</feature>
<dbReference type="EMBL" id="SWKV01000006">
    <property type="protein sequence ID" value="KAF3045613.1"/>
    <property type="molecule type" value="Genomic_DNA"/>
</dbReference>
<feature type="compositionally biased region" description="Polar residues" evidence="1">
    <location>
        <begin position="546"/>
        <end position="557"/>
    </location>
</feature>
<evidence type="ECO:0000313" key="3">
    <source>
        <dbReference type="Proteomes" id="UP000758155"/>
    </source>
</evidence>
<feature type="compositionally biased region" description="Basic and acidic residues" evidence="1">
    <location>
        <begin position="666"/>
        <end position="677"/>
    </location>
</feature>
<evidence type="ECO:0000256" key="1">
    <source>
        <dbReference type="SAM" id="MobiDB-lite"/>
    </source>
</evidence>